<proteinExistence type="predicted"/>
<dbReference type="EMBL" id="JAPFFI010000006">
    <property type="protein sequence ID" value="KAJ6391946.1"/>
    <property type="molecule type" value="Genomic_DNA"/>
</dbReference>
<dbReference type="Proteomes" id="UP001141253">
    <property type="component" value="Chromosome 2"/>
</dbReference>
<accession>A0ABQ9BXL2</accession>
<gene>
    <name evidence="1" type="ORF">OIU77_025829</name>
</gene>
<evidence type="ECO:0000313" key="2">
    <source>
        <dbReference type="Proteomes" id="UP001141253"/>
    </source>
</evidence>
<name>A0ABQ9BXL2_9ROSI</name>
<evidence type="ECO:0008006" key="3">
    <source>
        <dbReference type="Google" id="ProtNLM"/>
    </source>
</evidence>
<reference evidence="1" key="2">
    <citation type="journal article" date="2023" name="Int. J. Mol. Sci.">
        <title>De Novo Assembly and Annotation of 11 Diverse Shrub Willow (Salix) Genomes Reveals Novel Gene Organization in Sex-Linked Regions.</title>
        <authorList>
            <person name="Hyden B."/>
            <person name="Feng K."/>
            <person name="Yates T.B."/>
            <person name="Jawdy S."/>
            <person name="Cereghino C."/>
            <person name="Smart L.B."/>
            <person name="Muchero W."/>
        </authorList>
    </citation>
    <scope>NUCLEOTIDE SEQUENCE</scope>
    <source>
        <tissue evidence="1">Shoot tip</tissue>
    </source>
</reference>
<sequence>MMITDLKNPVRASPPPPPPPHCHTIFVSDYKLYVDRKQSKLHLFRETRKTWYCPLLSGEFLCRLTQSKQTEGIVFHTISPDEDFVAWFIRIPLLPYF</sequence>
<protein>
    <recommendedName>
        <fullName evidence="3">IRS-type PTB domain-containing protein</fullName>
    </recommendedName>
</protein>
<reference evidence="1" key="1">
    <citation type="submission" date="2022-10" db="EMBL/GenBank/DDBJ databases">
        <authorList>
            <person name="Hyden B.L."/>
            <person name="Feng K."/>
            <person name="Yates T."/>
            <person name="Jawdy S."/>
            <person name="Smart L.B."/>
            <person name="Muchero W."/>
        </authorList>
    </citation>
    <scope>NUCLEOTIDE SEQUENCE</scope>
    <source>
        <tissue evidence="1">Shoot tip</tissue>
    </source>
</reference>
<evidence type="ECO:0000313" key="1">
    <source>
        <dbReference type="EMBL" id="KAJ6391946.1"/>
    </source>
</evidence>
<comment type="caution">
    <text evidence="1">The sequence shown here is derived from an EMBL/GenBank/DDBJ whole genome shotgun (WGS) entry which is preliminary data.</text>
</comment>
<keyword evidence="2" id="KW-1185">Reference proteome</keyword>
<organism evidence="1 2">
    <name type="scientific">Salix suchowensis</name>
    <dbReference type="NCBI Taxonomy" id="1278906"/>
    <lineage>
        <taxon>Eukaryota</taxon>
        <taxon>Viridiplantae</taxon>
        <taxon>Streptophyta</taxon>
        <taxon>Embryophyta</taxon>
        <taxon>Tracheophyta</taxon>
        <taxon>Spermatophyta</taxon>
        <taxon>Magnoliopsida</taxon>
        <taxon>eudicotyledons</taxon>
        <taxon>Gunneridae</taxon>
        <taxon>Pentapetalae</taxon>
        <taxon>rosids</taxon>
        <taxon>fabids</taxon>
        <taxon>Malpighiales</taxon>
        <taxon>Salicaceae</taxon>
        <taxon>Saliceae</taxon>
        <taxon>Salix</taxon>
    </lineage>
</organism>